<keyword evidence="6 11" id="KW-1133">Transmembrane helix</keyword>
<keyword evidence="8 9" id="KW-0975">Bacterial flagellum</keyword>
<keyword evidence="4" id="KW-1003">Cell membrane</keyword>
<keyword evidence="14" id="KW-0282">Flagellum</keyword>
<dbReference type="EMBL" id="LS992241">
    <property type="protein sequence ID" value="SYX82797.1"/>
    <property type="molecule type" value="Genomic_DNA"/>
</dbReference>
<evidence type="ECO:0000256" key="7">
    <source>
        <dbReference type="ARBA" id="ARBA00023136"/>
    </source>
</evidence>
<comment type="function">
    <text evidence="9">The M ring may be actively involved in energy transduction.</text>
</comment>
<comment type="subcellular location">
    <subcellularLocation>
        <location evidence="1 9">Bacterial flagellum basal body</location>
    </subcellularLocation>
    <subcellularLocation>
        <location evidence="2">Cell membrane</location>
        <topology evidence="2">Multi-pass membrane protein</topology>
    </subcellularLocation>
</comment>
<feature type="compositionally biased region" description="Polar residues" evidence="10">
    <location>
        <begin position="331"/>
        <end position="341"/>
    </location>
</feature>
<dbReference type="InterPro" id="IPR013556">
    <property type="entry name" value="Flag_M-ring_C"/>
</dbReference>
<dbReference type="GO" id="GO:0071973">
    <property type="term" value="P:bacterial-type flagellum-dependent cell motility"/>
    <property type="evidence" value="ECO:0007669"/>
    <property type="project" value="InterPro"/>
</dbReference>
<evidence type="ECO:0000313" key="15">
    <source>
        <dbReference type="Proteomes" id="UP000304148"/>
    </source>
</evidence>
<evidence type="ECO:0000256" key="4">
    <source>
        <dbReference type="ARBA" id="ARBA00022475"/>
    </source>
</evidence>
<dbReference type="Pfam" id="PF01514">
    <property type="entry name" value="YscJ_FliF"/>
    <property type="match status" value="1"/>
</dbReference>
<dbReference type="NCBIfam" id="TIGR00206">
    <property type="entry name" value="fliF"/>
    <property type="match status" value="1"/>
</dbReference>
<evidence type="ECO:0000256" key="9">
    <source>
        <dbReference type="PIRNR" id="PIRNR004862"/>
    </source>
</evidence>
<dbReference type="PRINTS" id="PR01009">
    <property type="entry name" value="FLGMRINGFLIF"/>
</dbReference>
<feature type="region of interest" description="Disordered" evidence="10">
    <location>
        <begin position="306"/>
        <end position="351"/>
    </location>
</feature>
<organism evidence="14 15">
    <name type="scientific">Paenibacillus alvei</name>
    <name type="common">Bacillus alvei</name>
    <dbReference type="NCBI Taxonomy" id="44250"/>
    <lineage>
        <taxon>Bacteria</taxon>
        <taxon>Bacillati</taxon>
        <taxon>Bacillota</taxon>
        <taxon>Bacilli</taxon>
        <taxon>Bacillales</taxon>
        <taxon>Paenibacillaceae</taxon>
        <taxon>Paenibacillus</taxon>
    </lineage>
</organism>
<evidence type="ECO:0000259" key="12">
    <source>
        <dbReference type="Pfam" id="PF01514"/>
    </source>
</evidence>
<dbReference type="GO" id="GO:0009431">
    <property type="term" value="C:bacterial-type flagellum basal body, MS ring"/>
    <property type="evidence" value="ECO:0007669"/>
    <property type="project" value="InterPro"/>
</dbReference>
<dbReference type="PIRSF" id="PIRSF004862">
    <property type="entry name" value="FliF"/>
    <property type="match status" value="1"/>
</dbReference>
<dbReference type="PANTHER" id="PTHR30046:SF0">
    <property type="entry name" value="FLAGELLAR M-RING PROTEIN"/>
    <property type="match status" value="1"/>
</dbReference>
<evidence type="ECO:0000256" key="8">
    <source>
        <dbReference type="ARBA" id="ARBA00023143"/>
    </source>
</evidence>
<dbReference type="AlphaFoldDB" id="A0A383R6M4"/>
<keyword evidence="14" id="KW-0969">Cilium</keyword>
<gene>
    <name evidence="14" type="primary">fliF</name>
    <name evidence="14" type="ORF">PBLR_11219</name>
</gene>
<comment type="similarity">
    <text evidence="3 9">Belongs to the FliF family.</text>
</comment>
<dbReference type="InterPro" id="IPR043427">
    <property type="entry name" value="YscJ/FliF"/>
</dbReference>
<evidence type="ECO:0000259" key="13">
    <source>
        <dbReference type="Pfam" id="PF08345"/>
    </source>
</evidence>
<sequence>MNEKVTQYRDQASRYWNQFSKKQKALLLSTIGLVLVAAVIMTYLFSKTEYELAFRDLNANDAAGIIEYLNSNNIPYQLNSNGSQISVPSTSAAKVKVDVGAQGIVKNGSIGFESFGADGLMSGMTDNVFDVRYKNALNGEVERLLRQMQGVQDAKVIVNLPKETVFATPDQEQASASIVLSFKGGYQPNQAEVDGYFNLVKTAVPHLPIENITISSNESMFFASGSVGGNGKNALGEVDEQLKIQRKYENDIRMTVQQFLNGQFPADKVHILVSAKLNFDKIHKKEDLVEPVNKEEMKGIEISVQEMQESHTGKGSPESGVAGVGDGEVTNYPSASNGGETNSEKSQRTTNYDVNRISNTIEASPYAVKDLTIHAAIDSDQMQQDRVQQVEKVLRSIVATQLRDSGVTYTDVDLTQKVSVMTQNGSKDGVVSDNQSIPNWVWYGAGALGLLAVAGGITYAVVRKRRQEEEEEYYETEMSGPSQLELPSIDLENLTGEHQVRKQLESLAKKKPDEFVKLLRTWLVEESR</sequence>
<protein>
    <recommendedName>
        <fullName evidence="9">Flagellar M-ring protein</fullName>
    </recommendedName>
</protein>
<feature type="domain" description="Flagellar M-ring N-terminal" evidence="12">
    <location>
        <begin position="46"/>
        <end position="218"/>
    </location>
</feature>
<dbReference type="Proteomes" id="UP000304148">
    <property type="component" value="Chromosome"/>
</dbReference>
<evidence type="ECO:0000256" key="3">
    <source>
        <dbReference type="ARBA" id="ARBA00007971"/>
    </source>
</evidence>
<accession>A0A383R6M4</accession>
<dbReference type="Pfam" id="PF08345">
    <property type="entry name" value="YscJ_FliF_C"/>
    <property type="match status" value="1"/>
</dbReference>
<keyword evidence="14" id="KW-0966">Cell projection</keyword>
<proteinExistence type="inferred from homology"/>
<name>A0A383R6M4_PAEAL</name>
<dbReference type="InterPro" id="IPR006182">
    <property type="entry name" value="FliF_N_dom"/>
</dbReference>
<evidence type="ECO:0000256" key="1">
    <source>
        <dbReference type="ARBA" id="ARBA00004117"/>
    </source>
</evidence>
<dbReference type="PANTHER" id="PTHR30046">
    <property type="entry name" value="FLAGELLAR M-RING PROTEIN"/>
    <property type="match status" value="1"/>
</dbReference>
<evidence type="ECO:0000256" key="5">
    <source>
        <dbReference type="ARBA" id="ARBA00022692"/>
    </source>
</evidence>
<feature type="domain" description="Flagellar M-ring C-terminal" evidence="13">
    <location>
        <begin position="266"/>
        <end position="396"/>
    </location>
</feature>
<dbReference type="InterPro" id="IPR045851">
    <property type="entry name" value="AMP-bd_C_sf"/>
</dbReference>
<reference evidence="15" key="1">
    <citation type="submission" date="2018-08" db="EMBL/GenBank/DDBJ databases">
        <authorList>
            <person name="Chevrot R."/>
        </authorList>
    </citation>
    <scope>NUCLEOTIDE SEQUENCE [LARGE SCALE GENOMIC DNA]</scope>
</reference>
<evidence type="ECO:0000256" key="10">
    <source>
        <dbReference type="SAM" id="MobiDB-lite"/>
    </source>
</evidence>
<dbReference type="GO" id="GO:0005886">
    <property type="term" value="C:plasma membrane"/>
    <property type="evidence" value="ECO:0007669"/>
    <property type="project" value="UniProtKB-SubCell"/>
</dbReference>
<keyword evidence="5 11" id="KW-0812">Transmembrane</keyword>
<dbReference type="Gene3D" id="3.30.300.30">
    <property type="match status" value="1"/>
</dbReference>
<dbReference type="GO" id="GO:0003774">
    <property type="term" value="F:cytoskeletal motor activity"/>
    <property type="evidence" value="ECO:0007669"/>
    <property type="project" value="InterPro"/>
</dbReference>
<evidence type="ECO:0000313" key="14">
    <source>
        <dbReference type="EMBL" id="SYX82797.1"/>
    </source>
</evidence>
<keyword evidence="7 11" id="KW-0472">Membrane</keyword>
<feature type="transmembrane region" description="Helical" evidence="11">
    <location>
        <begin position="440"/>
        <end position="462"/>
    </location>
</feature>
<dbReference type="RefSeq" id="WP_138185031.1">
    <property type="nucleotide sequence ID" value="NZ_LS992241.1"/>
</dbReference>
<dbReference type="InterPro" id="IPR000067">
    <property type="entry name" value="FlgMring_FliF"/>
</dbReference>
<evidence type="ECO:0000256" key="2">
    <source>
        <dbReference type="ARBA" id="ARBA00004651"/>
    </source>
</evidence>
<evidence type="ECO:0000256" key="11">
    <source>
        <dbReference type="SAM" id="Phobius"/>
    </source>
</evidence>
<feature type="transmembrane region" description="Helical" evidence="11">
    <location>
        <begin position="25"/>
        <end position="45"/>
    </location>
</feature>
<evidence type="ECO:0000256" key="6">
    <source>
        <dbReference type="ARBA" id="ARBA00022989"/>
    </source>
</evidence>